<evidence type="ECO:0000256" key="4">
    <source>
        <dbReference type="SAM" id="MobiDB-lite"/>
    </source>
</evidence>
<dbReference type="OMA" id="NDAMQFH"/>
<dbReference type="PANTHER" id="PTHR12756:SF11">
    <property type="entry name" value="CYTOSOLIC CARBOXYPEPTIDASE 1"/>
    <property type="match status" value="1"/>
</dbReference>
<dbReference type="Proteomes" id="UP000683925">
    <property type="component" value="Unassembled WGS sequence"/>
</dbReference>
<feature type="compositionally biased region" description="Basic and acidic residues" evidence="4">
    <location>
        <begin position="888"/>
        <end position="897"/>
    </location>
</feature>
<feature type="compositionally biased region" description="Polar residues" evidence="4">
    <location>
        <begin position="1150"/>
        <end position="1170"/>
    </location>
</feature>
<dbReference type="PROSITE" id="PS52035">
    <property type="entry name" value="PEPTIDASE_M14"/>
    <property type="match status" value="1"/>
</dbReference>
<evidence type="ECO:0000259" key="5">
    <source>
        <dbReference type="PROSITE" id="PS52035"/>
    </source>
</evidence>
<reference evidence="6" key="1">
    <citation type="submission" date="2021-01" db="EMBL/GenBank/DDBJ databases">
        <authorList>
            <consortium name="Genoscope - CEA"/>
            <person name="William W."/>
        </authorList>
    </citation>
    <scope>NUCLEOTIDE SEQUENCE</scope>
</reference>
<comment type="caution">
    <text evidence="6">The sequence shown here is derived from an EMBL/GenBank/DDBJ whole genome shotgun (WGS) entry which is preliminary data.</text>
</comment>
<dbReference type="EMBL" id="CAJJDP010000125">
    <property type="protein sequence ID" value="CAD8201870.1"/>
    <property type="molecule type" value="Genomic_DNA"/>
</dbReference>
<dbReference type="GO" id="GO:0008270">
    <property type="term" value="F:zinc ion binding"/>
    <property type="evidence" value="ECO:0007669"/>
    <property type="project" value="InterPro"/>
</dbReference>
<evidence type="ECO:0000256" key="3">
    <source>
        <dbReference type="PROSITE-ProRule" id="PRU01379"/>
    </source>
</evidence>
<feature type="region of interest" description="Disordered" evidence="4">
    <location>
        <begin position="888"/>
        <end position="907"/>
    </location>
</feature>
<dbReference type="InterPro" id="IPR050821">
    <property type="entry name" value="Cytosolic_carboxypeptidase"/>
</dbReference>
<evidence type="ECO:0000256" key="2">
    <source>
        <dbReference type="ARBA" id="ARBA00005988"/>
    </source>
</evidence>
<comment type="cofactor">
    <cofactor evidence="1">
        <name>Zn(2+)</name>
        <dbReference type="ChEBI" id="CHEBI:29105"/>
    </cofactor>
</comment>
<dbReference type="GO" id="GO:0004181">
    <property type="term" value="F:metallocarboxypeptidase activity"/>
    <property type="evidence" value="ECO:0007669"/>
    <property type="project" value="InterPro"/>
</dbReference>
<dbReference type="GO" id="GO:0006508">
    <property type="term" value="P:proteolysis"/>
    <property type="evidence" value="ECO:0007669"/>
    <property type="project" value="InterPro"/>
</dbReference>
<feature type="compositionally biased region" description="Polar residues" evidence="4">
    <location>
        <begin position="898"/>
        <end position="907"/>
    </location>
</feature>
<evidence type="ECO:0000313" key="6">
    <source>
        <dbReference type="EMBL" id="CAD8201870.1"/>
    </source>
</evidence>
<evidence type="ECO:0000313" key="7">
    <source>
        <dbReference type="Proteomes" id="UP000683925"/>
    </source>
</evidence>
<dbReference type="Pfam" id="PF18027">
    <property type="entry name" value="Pepdidase_M14_N"/>
    <property type="match status" value="1"/>
</dbReference>
<feature type="domain" description="Peptidase M14" evidence="5">
    <location>
        <begin position="524"/>
        <end position="787"/>
    </location>
</feature>
<protein>
    <recommendedName>
        <fullName evidence="5">Peptidase M14 domain-containing protein</fullName>
    </recommendedName>
</protein>
<feature type="region of interest" description="Disordered" evidence="4">
    <location>
        <begin position="842"/>
        <end position="863"/>
    </location>
</feature>
<dbReference type="InterPro" id="IPR000834">
    <property type="entry name" value="Peptidase_M14"/>
</dbReference>
<name>A0A8S1XKB0_PAROT</name>
<gene>
    <name evidence="6" type="ORF">POCTA_138.1.T1250185</name>
</gene>
<feature type="compositionally biased region" description="Acidic residues" evidence="4">
    <location>
        <begin position="850"/>
        <end position="863"/>
    </location>
</feature>
<dbReference type="OrthoDB" id="10253041at2759"/>
<proteinExistence type="inferred from homology"/>
<dbReference type="InterPro" id="IPR040626">
    <property type="entry name" value="Pepdidase_M14_N"/>
</dbReference>
<dbReference type="AlphaFoldDB" id="A0A8S1XKB0"/>
<dbReference type="PANTHER" id="PTHR12756">
    <property type="entry name" value="CYTOSOLIC CARBOXYPEPTIDASE"/>
    <property type="match status" value="1"/>
</dbReference>
<keyword evidence="7" id="KW-1185">Reference proteome</keyword>
<dbReference type="Pfam" id="PF00246">
    <property type="entry name" value="Peptidase_M14"/>
    <property type="match status" value="1"/>
</dbReference>
<feature type="region of interest" description="Disordered" evidence="4">
    <location>
        <begin position="148"/>
        <end position="187"/>
    </location>
</feature>
<feature type="active site" description="Proton donor/acceptor" evidence="3">
    <location>
        <position position="749"/>
    </location>
</feature>
<accession>A0A8S1XKB0</accession>
<feature type="region of interest" description="Disordered" evidence="4">
    <location>
        <begin position="1149"/>
        <end position="1170"/>
    </location>
</feature>
<feature type="compositionally biased region" description="Low complexity" evidence="4">
    <location>
        <begin position="153"/>
        <end position="165"/>
    </location>
</feature>
<feature type="compositionally biased region" description="Basic and acidic residues" evidence="4">
    <location>
        <begin position="176"/>
        <end position="185"/>
    </location>
</feature>
<organism evidence="6 7">
    <name type="scientific">Paramecium octaurelia</name>
    <dbReference type="NCBI Taxonomy" id="43137"/>
    <lineage>
        <taxon>Eukaryota</taxon>
        <taxon>Sar</taxon>
        <taxon>Alveolata</taxon>
        <taxon>Ciliophora</taxon>
        <taxon>Intramacronucleata</taxon>
        <taxon>Oligohymenophorea</taxon>
        <taxon>Peniculida</taxon>
        <taxon>Parameciidae</taxon>
        <taxon>Paramecium</taxon>
    </lineage>
</organism>
<evidence type="ECO:0000256" key="1">
    <source>
        <dbReference type="ARBA" id="ARBA00001947"/>
    </source>
</evidence>
<comment type="similarity">
    <text evidence="2 3">Belongs to the peptidase M14 family.</text>
</comment>
<sequence>MKPVNYYKDVLELTYKTPEQLLSLIQLQKSYKPLTQQIIRLPSYKIKWLEKRRKGSSQREKDIRQLKEKEKGEEQKMIEKQMLQEIKVLTCHYKSHQDQQQQQDLEIEDHSGKVDLGVILNALDYPKQTYQQFQPLIKPVIITQTEQIAPAKQSQTQQSNNLNSDSKGHWFRNRRKPDLSNKVEQQKQSFSDSMKIIKVAPAKFIKLRSNQQSQVTKASLIYISKQRKFNYGQDDTEKQLRIKLASKQQLIFYIIFQLFLYHNISNKFSQILFYKYHECQFEGDSNVRLLPQAIDHIDKSYSLENDMVLGWVPAYYQEEIINLEFQNELNDLVIEFQHQKDPNKLVYLGYRPNDAMQFHNQFSAESNYTFKNTQNQKIKNNKNQYLFVGMNPNIDSKIKFNSQFESGNLDLVIQKSESEYDLFMRVDTNTNGHTLWYYFEVAGLKNQEQITFNICNFRKKKCLYERGMKPYVQRDSQEWQQEGENVKYGSYKCQFKDIKKQYYCLTFTLMNKQEDDTLKIAYCIPYTFSKLNTFIKSLNSQYMEQSYFCYTLCGVQVPKLTFSKGGILKKKVVVIQARIHPGESNSSWVMQGLLEYLNSSRAEKLLDQLVFVIVPMMNVDGVIFGNYRTGCAGKDLNRQFRDDNKKLYPTVYAMKQMISDLYQIYGDQIVAFIDIHGHSAKKNAFLYGPEFQLWNCNYYKSRLFAKILSLKTHIFRYYSCLFRINECKINTARAVFCEKYQFINCFTLEVSNSSYYYDQITVDFTEEKLIQLGQIIGESFNDFITHFQEMDELFSDFKEKKTKRQTKKKGSNQSNEEKQLNLQIFCQNSKYSKLFEEMKNDQPNLSFSEGESDSERESDDLDDEVLKNVVLTQNKQKQIKNSKKLQKLNDLKKKSIRSESNPTGTKNTVLLSRQSFLEDQPNNIIQYSQNYSINRRSKQKSYKQDDIIKDNSLPSKYRMKSNNVQHFRGTTIGGFQQNVEQMSNQEKNKSPIKLKVLIQDAQLREKPELNCEINEENMADKVLYPYIKKQQYNQKNNTNIQFAGDPYSPTRDLMFLNEFNDKEMFYTHLPTDQSYNQNISTLYQKINKNFQPSQIQRYYKIQKFQTTQNPSINLRNTLQMSKLGATENSYGVSIKPKLFASLQVDETEGQTEQSKSAMNQFQSTSIPQKQQKQNIQSSFYSIQKNYNNTKGMQQYLFLNN</sequence>